<reference evidence="2" key="1">
    <citation type="journal article" date="2019" name="Int. J. Syst. Evol. Microbiol.">
        <title>The Global Catalogue of Microorganisms (GCM) 10K type strain sequencing project: providing services to taxonomists for standard genome sequencing and annotation.</title>
        <authorList>
            <consortium name="The Broad Institute Genomics Platform"/>
            <consortium name="The Broad Institute Genome Sequencing Center for Infectious Disease"/>
            <person name="Wu L."/>
            <person name="Ma J."/>
        </authorList>
    </citation>
    <scope>NUCLEOTIDE SEQUENCE [LARGE SCALE GENOMIC DNA]</scope>
    <source>
        <strain evidence="2">CGMCC 4.1721</strain>
    </source>
</reference>
<gene>
    <name evidence="1" type="ORF">ACFPRK_00060</name>
</gene>
<sequence>MSSAPQIQTQEISDADLDGVSGGLAGAACLEAPLVGGVAGSVSADLPGASLLSGGLSGAVGGHALGVAGLGSAATLSA</sequence>
<evidence type="ECO:0000313" key="2">
    <source>
        <dbReference type="Proteomes" id="UP001596208"/>
    </source>
</evidence>
<dbReference type="Proteomes" id="UP001596208">
    <property type="component" value="Unassembled WGS sequence"/>
</dbReference>
<organism evidence="1 2">
    <name type="scientific">Streptomyces mutomycini</name>
    <dbReference type="NCBI Taxonomy" id="284036"/>
    <lineage>
        <taxon>Bacteria</taxon>
        <taxon>Bacillati</taxon>
        <taxon>Actinomycetota</taxon>
        <taxon>Actinomycetes</taxon>
        <taxon>Kitasatosporales</taxon>
        <taxon>Streptomycetaceae</taxon>
        <taxon>Streptomyces</taxon>
    </lineage>
</organism>
<proteinExistence type="predicted"/>
<dbReference type="EMBL" id="JBHSKI010000001">
    <property type="protein sequence ID" value="MFC5168995.1"/>
    <property type="molecule type" value="Genomic_DNA"/>
</dbReference>
<evidence type="ECO:0008006" key="3">
    <source>
        <dbReference type="Google" id="ProtNLM"/>
    </source>
</evidence>
<protein>
    <recommendedName>
        <fullName evidence="3">Type A2 lantipeptide</fullName>
    </recommendedName>
</protein>
<accession>A0ABW0AW49</accession>
<evidence type="ECO:0000313" key="1">
    <source>
        <dbReference type="EMBL" id="MFC5168995.1"/>
    </source>
</evidence>
<name>A0ABW0AW49_9ACTN</name>
<dbReference type="RefSeq" id="WP_031091660.1">
    <property type="nucleotide sequence ID" value="NZ_JBFADZ010000021.1"/>
</dbReference>
<keyword evidence="2" id="KW-1185">Reference proteome</keyword>
<comment type="caution">
    <text evidence="1">The sequence shown here is derived from an EMBL/GenBank/DDBJ whole genome shotgun (WGS) entry which is preliminary data.</text>
</comment>